<comment type="caution">
    <text evidence="1">The sequence shown here is derived from an EMBL/GenBank/DDBJ whole genome shotgun (WGS) entry which is preliminary data.</text>
</comment>
<gene>
    <name evidence="1" type="ORF">Sjap_022171</name>
</gene>
<keyword evidence="2" id="KW-1185">Reference proteome</keyword>
<dbReference type="AlphaFoldDB" id="A0AAP0HSJ3"/>
<dbReference type="EMBL" id="JBBNAE010000009">
    <property type="protein sequence ID" value="KAK9096674.1"/>
    <property type="molecule type" value="Genomic_DNA"/>
</dbReference>
<proteinExistence type="predicted"/>
<evidence type="ECO:0000313" key="1">
    <source>
        <dbReference type="EMBL" id="KAK9096674.1"/>
    </source>
</evidence>
<dbReference type="Proteomes" id="UP001417504">
    <property type="component" value="Unassembled WGS sequence"/>
</dbReference>
<reference evidence="1 2" key="1">
    <citation type="submission" date="2024-01" db="EMBL/GenBank/DDBJ databases">
        <title>Genome assemblies of Stephania.</title>
        <authorList>
            <person name="Yang L."/>
        </authorList>
    </citation>
    <scope>NUCLEOTIDE SEQUENCE [LARGE SCALE GENOMIC DNA]</scope>
    <source>
        <strain evidence="1">QJT</strain>
        <tissue evidence="1">Leaf</tissue>
    </source>
</reference>
<evidence type="ECO:0000313" key="2">
    <source>
        <dbReference type="Proteomes" id="UP001417504"/>
    </source>
</evidence>
<protein>
    <submittedName>
        <fullName evidence="1">Uncharacterized protein</fullName>
    </submittedName>
</protein>
<organism evidence="1 2">
    <name type="scientific">Stephania japonica</name>
    <dbReference type="NCBI Taxonomy" id="461633"/>
    <lineage>
        <taxon>Eukaryota</taxon>
        <taxon>Viridiplantae</taxon>
        <taxon>Streptophyta</taxon>
        <taxon>Embryophyta</taxon>
        <taxon>Tracheophyta</taxon>
        <taxon>Spermatophyta</taxon>
        <taxon>Magnoliopsida</taxon>
        <taxon>Ranunculales</taxon>
        <taxon>Menispermaceae</taxon>
        <taxon>Menispermoideae</taxon>
        <taxon>Cissampelideae</taxon>
        <taxon>Stephania</taxon>
    </lineage>
</organism>
<accession>A0AAP0HSJ3</accession>
<sequence>MVVAAKSCWPKCFYHLHSTRDFDANKQCEMVLTSSFSVSEYNILLGISSSKGKLS</sequence>
<name>A0AAP0HSJ3_9MAGN</name>